<accession>A0A645GEA4</accession>
<reference evidence="2" key="1">
    <citation type="submission" date="2019-08" db="EMBL/GenBank/DDBJ databases">
        <authorList>
            <person name="Kucharzyk K."/>
            <person name="Murdoch R.W."/>
            <person name="Higgins S."/>
            <person name="Loffler F."/>
        </authorList>
    </citation>
    <scope>NUCLEOTIDE SEQUENCE</scope>
</reference>
<keyword evidence="1" id="KW-0812">Transmembrane</keyword>
<feature type="transmembrane region" description="Helical" evidence="1">
    <location>
        <begin position="50"/>
        <end position="68"/>
    </location>
</feature>
<evidence type="ECO:0000313" key="2">
    <source>
        <dbReference type="EMBL" id="MPN25251.1"/>
    </source>
</evidence>
<proteinExistence type="predicted"/>
<evidence type="ECO:0000256" key="1">
    <source>
        <dbReference type="SAM" id="Phobius"/>
    </source>
</evidence>
<keyword evidence="1" id="KW-1133">Transmembrane helix</keyword>
<gene>
    <name evidence="2" type="ORF">SDC9_172658</name>
</gene>
<keyword evidence="1" id="KW-0472">Membrane</keyword>
<dbReference type="EMBL" id="VSSQ01074358">
    <property type="protein sequence ID" value="MPN25251.1"/>
    <property type="molecule type" value="Genomic_DNA"/>
</dbReference>
<comment type="caution">
    <text evidence="2">The sequence shown here is derived from an EMBL/GenBank/DDBJ whole genome shotgun (WGS) entry which is preliminary data.</text>
</comment>
<dbReference type="AlphaFoldDB" id="A0A645GEA4"/>
<feature type="transmembrane region" description="Helical" evidence="1">
    <location>
        <begin position="12"/>
        <end position="38"/>
    </location>
</feature>
<sequence>MNKLFISNTVSKIINILMCIVLSLLVGNIMVAVVFIFLNVFIANPYQSIQMPRIILLISSIIAAPMIYKMQNKLTKLYGSN</sequence>
<name>A0A645GEA4_9ZZZZ</name>
<protein>
    <submittedName>
        <fullName evidence="2">Uncharacterized protein</fullName>
    </submittedName>
</protein>
<organism evidence="2">
    <name type="scientific">bioreactor metagenome</name>
    <dbReference type="NCBI Taxonomy" id="1076179"/>
    <lineage>
        <taxon>unclassified sequences</taxon>
        <taxon>metagenomes</taxon>
        <taxon>ecological metagenomes</taxon>
    </lineage>
</organism>